<organism evidence="2 3">
    <name type="scientific">Streblomastix strix</name>
    <dbReference type="NCBI Taxonomy" id="222440"/>
    <lineage>
        <taxon>Eukaryota</taxon>
        <taxon>Metamonada</taxon>
        <taxon>Preaxostyla</taxon>
        <taxon>Oxymonadida</taxon>
        <taxon>Streblomastigidae</taxon>
        <taxon>Streblomastix</taxon>
    </lineage>
</organism>
<protein>
    <submittedName>
        <fullName evidence="2">Uncharacterized protein</fullName>
    </submittedName>
</protein>
<keyword evidence="1" id="KW-0812">Transmembrane</keyword>
<comment type="caution">
    <text evidence="2">The sequence shown here is derived from an EMBL/GenBank/DDBJ whole genome shotgun (WGS) entry which is preliminary data.</text>
</comment>
<evidence type="ECO:0000256" key="1">
    <source>
        <dbReference type="SAM" id="Phobius"/>
    </source>
</evidence>
<keyword evidence="1" id="KW-0472">Membrane</keyword>
<name>A0A5J4TTM8_9EUKA</name>
<reference evidence="2 3" key="1">
    <citation type="submission" date="2019-03" db="EMBL/GenBank/DDBJ databases">
        <title>Single cell metagenomics reveals metabolic interactions within the superorganism composed of flagellate Streblomastix strix and complex community of Bacteroidetes bacteria on its surface.</title>
        <authorList>
            <person name="Treitli S.C."/>
            <person name="Kolisko M."/>
            <person name="Husnik F."/>
            <person name="Keeling P."/>
            <person name="Hampl V."/>
        </authorList>
    </citation>
    <scope>NUCLEOTIDE SEQUENCE [LARGE SCALE GENOMIC DNA]</scope>
    <source>
        <strain evidence="2">ST1C</strain>
    </source>
</reference>
<dbReference type="Proteomes" id="UP000324800">
    <property type="component" value="Unassembled WGS sequence"/>
</dbReference>
<accession>A0A5J4TTM8</accession>
<evidence type="ECO:0000313" key="3">
    <source>
        <dbReference type="Proteomes" id="UP000324800"/>
    </source>
</evidence>
<gene>
    <name evidence="2" type="ORF">EZS28_042870</name>
</gene>
<dbReference type="EMBL" id="SNRW01025314">
    <property type="protein sequence ID" value="KAA6361604.1"/>
    <property type="molecule type" value="Genomic_DNA"/>
</dbReference>
<keyword evidence="1" id="KW-1133">Transmembrane helix</keyword>
<proteinExistence type="predicted"/>
<sequence length="166" mass="18552">MRNYKCANIASTEGYKTLDGIYSQDSVQQCEQTNRRKRSKSVIFEIDIYPNSKEAKHAGGTANQPGLQRSYVARNSTVSRIGTNVSPEMSGQRKSLRRPILHNRTGIRTTNPAIGILFTDTDHLIVLCRSAITAIVIIATVSSIIYQHYSSTKYKLLLFGQPFINV</sequence>
<feature type="transmembrane region" description="Helical" evidence="1">
    <location>
        <begin position="124"/>
        <end position="146"/>
    </location>
</feature>
<dbReference type="AlphaFoldDB" id="A0A5J4TTM8"/>
<evidence type="ECO:0000313" key="2">
    <source>
        <dbReference type="EMBL" id="KAA6361604.1"/>
    </source>
</evidence>